<sequence>IARCDDRSDDLDTYDSDCNERNTAKVALLANLSHYCSDALAEVHNPDIVDNNMIIHDVQVISSSE</sequence>
<organism evidence="1">
    <name type="scientific">Tanacetum cinerariifolium</name>
    <name type="common">Dalmatian daisy</name>
    <name type="synonym">Chrysanthemum cinerariifolium</name>
    <dbReference type="NCBI Taxonomy" id="118510"/>
    <lineage>
        <taxon>Eukaryota</taxon>
        <taxon>Viridiplantae</taxon>
        <taxon>Streptophyta</taxon>
        <taxon>Embryophyta</taxon>
        <taxon>Tracheophyta</taxon>
        <taxon>Spermatophyta</taxon>
        <taxon>Magnoliopsida</taxon>
        <taxon>eudicotyledons</taxon>
        <taxon>Gunneridae</taxon>
        <taxon>Pentapetalae</taxon>
        <taxon>asterids</taxon>
        <taxon>campanulids</taxon>
        <taxon>Asterales</taxon>
        <taxon>Asteraceae</taxon>
        <taxon>Asteroideae</taxon>
        <taxon>Anthemideae</taxon>
        <taxon>Anthemidinae</taxon>
        <taxon>Tanacetum</taxon>
    </lineage>
</organism>
<name>A0A699QY42_TANCI</name>
<dbReference type="AlphaFoldDB" id="A0A699QY42"/>
<dbReference type="EMBL" id="BKCJ011065344">
    <property type="protein sequence ID" value="GFC78375.1"/>
    <property type="molecule type" value="Genomic_DNA"/>
</dbReference>
<gene>
    <name evidence="1" type="ORF">Tci_850345</name>
</gene>
<reference evidence="1" key="1">
    <citation type="journal article" date="2019" name="Sci. Rep.">
        <title>Draft genome of Tanacetum cinerariifolium, the natural source of mosquito coil.</title>
        <authorList>
            <person name="Yamashiro T."/>
            <person name="Shiraishi A."/>
            <person name="Satake H."/>
            <person name="Nakayama K."/>
        </authorList>
    </citation>
    <scope>NUCLEOTIDE SEQUENCE</scope>
</reference>
<accession>A0A699QY42</accession>
<feature type="non-terminal residue" evidence="1">
    <location>
        <position position="1"/>
    </location>
</feature>
<proteinExistence type="predicted"/>
<evidence type="ECO:0000313" key="1">
    <source>
        <dbReference type="EMBL" id="GFC78375.1"/>
    </source>
</evidence>
<protein>
    <submittedName>
        <fullName evidence="1">Uncharacterized protein</fullName>
    </submittedName>
</protein>
<comment type="caution">
    <text evidence="1">The sequence shown here is derived from an EMBL/GenBank/DDBJ whole genome shotgun (WGS) entry which is preliminary data.</text>
</comment>